<protein>
    <submittedName>
        <fullName evidence="1">Uncharacterized protein</fullName>
    </submittedName>
</protein>
<reference evidence="1 2" key="1">
    <citation type="journal article" date="2022" name="Nat. Plants">
        <title>Genomes of leafy and leafless Platanthera orchids illuminate the evolution of mycoheterotrophy.</title>
        <authorList>
            <person name="Li M.H."/>
            <person name="Liu K.W."/>
            <person name="Li Z."/>
            <person name="Lu H.C."/>
            <person name="Ye Q.L."/>
            <person name="Zhang D."/>
            <person name="Wang J.Y."/>
            <person name="Li Y.F."/>
            <person name="Zhong Z.M."/>
            <person name="Liu X."/>
            <person name="Yu X."/>
            <person name="Liu D.K."/>
            <person name="Tu X.D."/>
            <person name="Liu B."/>
            <person name="Hao Y."/>
            <person name="Liao X.Y."/>
            <person name="Jiang Y.T."/>
            <person name="Sun W.H."/>
            <person name="Chen J."/>
            <person name="Chen Y.Q."/>
            <person name="Ai Y."/>
            <person name="Zhai J.W."/>
            <person name="Wu S.S."/>
            <person name="Zhou Z."/>
            <person name="Hsiao Y.Y."/>
            <person name="Wu W.L."/>
            <person name="Chen Y.Y."/>
            <person name="Lin Y.F."/>
            <person name="Hsu J.L."/>
            <person name="Li C.Y."/>
            <person name="Wang Z.W."/>
            <person name="Zhao X."/>
            <person name="Zhong W.Y."/>
            <person name="Ma X.K."/>
            <person name="Ma L."/>
            <person name="Huang J."/>
            <person name="Chen G.Z."/>
            <person name="Huang M.Z."/>
            <person name="Huang L."/>
            <person name="Peng D.H."/>
            <person name="Luo Y.B."/>
            <person name="Zou S.Q."/>
            <person name="Chen S.P."/>
            <person name="Lan S."/>
            <person name="Tsai W.C."/>
            <person name="Van de Peer Y."/>
            <person name="Liu Z.J."/>
        </authorList>
    </citation>
    <scope>NUCLEOTIDE SEQUENCE [LARGE SCALE GENOMIC DNA]</scope>
    <source>
        <strain evidence="1">Lor288</strain>
    </source>
</reference>
<proteinExistence type="predicted"/>
<sequence length="195" mass="21654">MTGSTQPSPSKHASRMECFMKISKAAMNPFMSQFENPNPSRLAVLWADFGLATKQNGLLGFGGWLYLCWRIYVLSRLCVGWVAIWVRLRGSWSGAWRDLAAGRLVPCYKSSPSRCSSHTVIPSAFCFCDFRRLLLLSTLLQQRTASPPSNPSPSFFVPLADGARSSSLCRRSRAFVSTLLTNIDESGKKSNIFSD</sequence>
<gene>
    <name evidence="1" type="ORF">KSP40_PGU018473</name>
</gene>
<evidence type="ECO:0000313" key="2">
    <source>
        <dbReference type="Proteomes" id="UP001412067"/>
    </source>
</evidence>
<organism evidence="1 2">
    <name type="scientific">Platanthera guangdongensis</name>
    <dbReference type="NCBI Taxonomy" id="2320717"/>
    <lineage>
        <taxon>Eukaryota</taxon>
        <taxon>Viridiplantae</taxon>
        <taxon>Streptophyta</taxon>
        <taxon>Embryophyta</taxon>
        <taxon>Tracheophyta</taxon>
        <taxon>Spermatophyta</taxon>
        <taxon>Magnoliopsida</taxon>
        <taxon>Liliopsida</taxon>
        <taxon>Asparagales</taxon>
        <taxon>Orchidaceae</taxon>
        <taxon>Orchidoideae</taxon>
        <taxon>Orchideae</taxon>
        <taxon>Orchidinae</taxon>
        <taxon>Platanthera</taxon>
    </lineage>
</organism>
<dbReference type="Proteomes" id="UP001412067">
    <property type="component" value="Unassembled WGS sequence"/>
</dbReference>
<evidence type="ECO:0000313" key="1">
    <source>
        <dbReference type="EMBL" id="KAK8970380.1"/>
    </source>
</evidence>
<name>A0ABR2N1Q0_9ASPA</name>
<accession>A0ABR2N1Q0</accession>
<comment type="caution">
    <text evidence="1">The sequence shown here is derived from an EMBL/GenBank/DDBJ whole genome shotgun (WGS) entry which is preliminary data.</text>
</comment>
<dbReference type="EMBL" id="JBBWWR010000002">
    <property type="protein sequence ID" value="KAK8970380.1"/>
    <property type="molecule type" value="Genomic_DNA"/>
</dbReference>
<keyword evidence="2" id="KW-1185">Reference proteome</keyword>